<dbReference type="OrthoDB" id="7862313at2759"/>
<dbReference type="GO" id="GO:0004439">
    <property type="term" value="F:phosphatidylinositol-4,5-bisphosphate 5-phosphatase activity"/>
    <property type="evidence" value="ECO:0007669"/>
    <property type="project" value="TreeGrafter"/>
</dbReference>
<dbReference type="GO" id="GO:0046856">
    <property type="term" value="P:phosphatidylinositol dephosphorylation"/>
    <property type="evidence" value="ECO:0007669"/>
    <property type="project" value="InterPro"/>
</dbReference>
<dbReference type="FunFam" id="1.10.555.10:FF:000012">
    <property type="entry name" value="Putative inositol polyphosphate 5-phosphatase OCRL-1"/>
    <property type="match status" value="1"/>
</dbReference>
<dbReference type="InterPro" id="IPR000198">
    <property type="entry name" value="RhoGAP_dom"/>
</dbReference>
<organism evidence="7 8">
    <name type="scientific">Ladona fulva</name>
    <name type="common">Scarce chaser dragonfly</name>
    <name type="synonym">Libellula fulva</name>
    <dbReference type="NCBI Taxonomy" id="123851"/>
    <lineage>
        <taxon>Eukaryota</taxon>
        <taxon>Metazoa</taxon>
        <taxon>Ecdysozoa</taxon>
        <taxon>Arthropoda</taxon>
        <taxon>Hexapoda</taxon>
        <taxon>Insecta</taxon>
        <taxon>Pterygota</taxon>
        <taxon>Palaeoptera</taxon>
        <taxon>Odonata</taxon>
        <taxon>Epiprocta</taxon>
        <taxon>Anisoptera</taxon>
        <taxon>Libelluloidea</taxon>
        <taxon>Libellulidae</taxon>
        <taxon>Ladona</taxon>
    </lineage>
</organism>
<dbReference type="CDD" id="cd04380">
    <property type="entry name" value="RhoGAP_OCRL1"/>
    <property type="match status" value="1"/>
</dbReference>
<sequence length="805" mass="91920">MANFDQLAIVQNKLVSASLLQEFVRAPRVLALAEHQGNHAFFVFISSRFPAQLFSDLTLERVIPIDSDFRCELDTGAQHQVATDVFVNISSRKLKLLFEMPSGSRTGEFVSEVFRAIEVSTKRRGPPPEFKWLQKYIPPSNRNSGSFKMDGSVDSVAKSPSGQPGDSDDFITKVYGIETQNQKSEVALDPTPSSIRANTLYDLEGPDIAVPRQSIAKGATPIAARETVIRHQMTMKEDDYTYTQVFRVYVGTWNVNGQPPSVNLSDWLAHDQEPPDIYAVGFQELDLSKEAFLFNDTPREEEWHQVYWLGDLNYRITELDPKYVKELIDQGNYLSVLEYDQFHQQRAQKQVFVGYEEGPITFRPTYKYDPGTDDWDSSEKNRAPAWCDRILWKGEGMKQIAYRSHQVLKISDHKPVKVIDIAKYRKIHEEVMKKLDKLENEFLPQVMVDNTEIILDTVYYNEPQTKDLIIANTGQVPVQFEFVKKLDDTTYCKDWLHIEPYMGFIKPGEKCDVKLKVLVDKKSACKMNSGEDKLYDILVLHLDGGKDIFITVTGTYEWSCFGSSIEALVHISVPLRDIPIGKLMELEKGCLKDVPSSQEPYPIPKEIWFLVDHLYCHGLRQPHLFIQPGLPHELVLIRTWLDYGSSEPLRILILSVVSFQMKRDALVLSCSETGSVHSVAEALLLLLESTAEPIIPFNLHKFCFKECGNYKACKQIVMELPEFRKNVFLYLCAFLQEVLSHMNENGLDANVLAMLFGGIFLRDPPRRRGDNINSGKTSDPVIDRKKANFVHHFLVNDQSDFLLGH</sequence>
<evidence type="ECO:0000256" key="5">
    <source>
        <dbReference type="SAM" id="MobiDB-lite"/>
    </source>
</evidence>
<dbReference type="Gene3D" id="2.60.40.10">
    <property type="entry name" value="Immunoglobulins"/>
    <property type="match status" value="1"/>
</dbReference>
<dbReference type="SUPFAM" id="SSF56219">
    <property type="entry name" value="DNase I-like"/>
    <property type="match status" value="2"/>
</dbReference>
<dbReference type="InterPro" id="IPR013783">
    <property type="entry name" value="Ig-like_fold"/>
</dbReference>
<dbReference type="PANTHER" id="PTHR11200">
    <property type="entry name" value="INOSITOL 5-PHOSPHATASE"/>
    <property type="match status" value="1"/>
</dbReference>
<accession>A0A8K0K438</accession>
<dbReference type="GO" id="GO:0030670">
    <property type="term" value="C:phagocytic vesicle membrane"/>
    <property type="evidence" value="ECO:0007669"/>
    <property type="project" value="UniProtKB-SubCell"/>
</dbReference>
<dbReference type="GO" id="GO:0007165">
    <property type="term" value="P:signal transduction"/>
    <property type="evidence" value="ECO:0007669"/>
    <property type="project" value="InterPro"/>
</dbReference>
<dbReference type="GO" id="GO:0031901">
    <property type="term" value="C:early endosome membrane"/>
    <property type="evidence" value="ECO:0007669"/>
    <property type="project" value="UniProtKB-SubCell"/>
</dbReference>
<dbReference type="SMART" id="SM00128">
    <property type="entry name" value="IPPc"/>
    <property type="match status" value="1"/>
</dbReference>
<proteinExistence type="predicted"/>
<evidence type="ECO:0000313" key="8">
    <source>
        <dbReference type="Proteomes" id="UP000792457"/>
    </source>
</evidence>
<dbReference type="SMART" id="SM00324">
    <property type="entry name" value="RhoGAP"/>
    <property type="match status" value="1"/>
</dbReference>
<dbReference type="InterPro" id="IPR046985">
    <property type="entry name" value="IP5"/>
</dbReference>
<dbReference type="SUPFAM" id="SSF48350">
    <property type="entry name" value="GTPase activation domain, GAP"/>
    <property type="match status" value="1"/>
</dbReference>
<keyword evidence="4" id="KW-0968">Cytoplasmic vesicle</keyword>
<keyword evidence="3" id="KW-0967">Endosome</keyword>
<dbReference type="FunFam" id="2.60.40.10:FF:000132">
    <property type="entry name" value="Inositol polyphosphate 5-phosphatase OCRL-1 isoform b"/>
    <property type="match status" value="1"/>
</dbReference>
<dbReference type="Gene3D" id="1.10.555.10">
    <property type="entry name" value="Rho GTPase activation protein"/>
    <property type="match status" value="1"/>
</dbReference>
<gene>
    <name evidence="7" type="ORF">J437_LFUL008439</name>
</gene>
<dbReference type="InterPro" id="IPR047078">
    <property type="entry name" value="RhoGAP_OCRL1"/>
</dbReference>
<name>A0A8K0K438_LADFU</name>
<dbReference type="Pfam" id="PF00620">
    <property type="entry name" value="RhoGAP"/>
    <property type="match status" value="1"/>
</dbReference>
<dbReference type="InterPro" id="IPR036691">
    <property type="entry name" value="Endo/exonu/phosph_ase_sf"/>
</dbReference>
<comment type="caution">
    <text evidence="7">The sequence shown here is derived from an EMBL/GenBank/DDBJ whole genome shotgun (WGS) entry which is preliminary data.</text>
</comment>
<dbReference type="InterPro" id="IPR048869">
    <property type="entry name" value="OCRL-1_2_ASH"/>
</dbReference>
<evidence type="ECO:0000256" key="1">
    <source>
        <dbReference type="ARBA" id="ARBA00004146"/>
    </source>
</evidence>
<dbReference type="EMBL" id="KZ308328">
    <property type="protein sequence ID" value="KAG8227603.1"/>
    <property type="molecule type" value="Genomic_DNA"/>
</dbReference>
<evidence type="ECO:0000256" key="4">
    <source>
        <dbReference type="ARBA" id="ARBA00023329"/>
    </source>
</evidence>
<dbReference type="InterPro" id="IPR000300">
    <property type="entry name" value="IPPc"/>
</dbReference>
<dbReference type="Gene3D" id="2.30.29.110">
    <property type="match status" value="1"/>
</dbReference>
<dbReference type="PANTHER" id="PTHR11200:SF300">
    <property type="entry name" value="TYPE II INOSITOL 1,4,5-TRISPHOSPHATE 5-PHOSPHATASE"/>
    <property type="match status" value="1"/>
</dbReference>
<comment type="subcellular location">
    <subcellularLocation>
        <location evidence="2">Cytoplasmic vesicle</location>
        <location evidence="2">Phagosome membrane</location>
    </subcellularLocation>
    <subcellularLocation>
        <location evidence="1">Early endosome membrane</location>
    </subcellularLocation>
</comment>
<dbReference type="Pfam" id="PF21310">
    <property type="entry name" value="OCRL-like_ASH"/>
    <property type="match status" value="1"/>
</dbReference>
<dbReference type="PROSITE" id="PS50238">
    <property type="entry name" value="RHOGAP"/>
    <property type="match status" value="1"/>
</dbReference>
<dbReference type="Proteomes" id="UP000792457">
    <property type="component" value="Unassembled WGS sequence"/>
</dbReference>
<dbReference type="Pfam" id="PF16776">
    <property type="entry name" value="INPP5B_PH"/>
    <property type="match status" value="1"/>
</dbReference>
<dbReference type="Pfam" id="PF22669">
    <property type="entry name" value="Exo_endo_phos2"/>
    <property type="match status" value="1"/>
</dbReference>
<dbReference type="InterPro" id="IPR008936">
    <property type="entry name" value="Rho_GTPase_activation_prot"/>
</dbReference>
<evidence type="ECO:0000256" key="3">
    <source>
        <dbReference type="ARBA" id="ARBA00022753"/>
    </source>
</evidence>
<feature type="region of interest" description="Disordered" evidence="5">
    <location>
        <begin position="143"/>
        <end position="168"/>
    </location>
</feature>
<feature type="domain" description="Rho-GAP" evidence="6">
    <location>
        <begin position="584"/>
        <end position="802"/>
    </location>
</feature>
<evidence type="ECO:0000259" key="6">
    <source>
        <dbReference type="PROSITE" id="PS50238"/>
    </source>
</evidence>
<evidence type="ECO:0000256" key="2">
    <source>
        <dbReference type="ARBA" id="ARBA00004580"/>
    </source>
</evidence>
<dbReference type="AlphaFoldDB" id="A0A8K0K438"/>
<dbReference type="Gene3D" id="3.60.10.10">
    <property type="entry name" value="Endonuclease/exonuclease/phosphatase"/>
    <property type="match status" value="2"/>
</dbReference>
<reference evidence="7" key="2">
    <citation type="submission" date="2017-10" db="EMBL/GenBank/DDBJ databases">
        <title>Ladona fulva Genome sequencing and assembly.</title>
        <authorList>
            <person name="Murali S."/>
            <person name="Richards S."/>
            <person name="Bandaranaike D."/>
            <person name="Bellair M."/>
            <person name="Blankenburg K."/>
            <person name="Chao H."/>
            <person name="Dinh H."/>
            <person name="Doddapaneni H."/>
            <person name="Dugan-Rocha S."/>
            <person name="Elkadiri S."/>
            <person name="Gnanaolivu R."/>
            <person name="Hernandez B."/>
            <person name="Skinner E."/>
            <person name="Javaid M."/>
            <person name="Lee S."/>
            <person name="Li M."/>
            <person name="Ming W."/>
            <person name="Munidasa M."/>
            <person name="Muniz J."/>
            <person name="Nguyen L."/>
            <person name="Hughes D."/>
            <person name="Osuji N."/>
            <person name="Pu L.-L."/>
            <person name="Puazo M."/>
            <person name="Qu C."/>
            <person name="Quiroz J."/>
            <person name="Raj R."/>
            <person name="Weissenberger G."/>
            <person name="Xin Y."/>
            <person name="Zou X."/>
            <person name="Han Y."/>
            <person name="Worley K."/>
            <person name="Muzny D."/>
            <person name="Gibbs R."/>
        </authorList>
    </citation>
    <scope>NUCLEOTIDE SEQUENCE</scope>
    <source>
        <strain evidence="7">Sampled in the wild</strain>
    </source>
</reference>
<reference evidence="7" key="1">
    <citation type="submission" date="2013-04" db="EMBL/GenBank/DDBJ databases">
        <authorList>
            <person name="Qu J."/>
            <person name="Murali S.C."/>
            <person name="Bandaranaike D."/>
            <person name="Bellair M."/>
            <person name="Blankenburg K."/>
            <person name="Chao H."/>
            <person name="Dinh H."/>
            <person name="Doddapaneni H."/>
            <person name="Downs B."/>
            <person name="Dugan-Rocha S."/>
            <person name="Elkadiri S."/>
            <person name="Gnanaolivu R.D."/>
            <person name="Hernandez B."/>
            <person name="Javaid M."/>
            <person name="Jayaseelan J.C."/>
            <person name="Lee S."/>
            <person name="Li M."/>
            <person name="Ming W."/>
            <person name="Munidasa M."/>
            <person name="Muniz J."/>
            <person name="Nguyen L."/>
            <person name="Ongeri F."/>
            <person name="Osuji N."/>
            <person name="Pu L.-L."/>
            <person name="Puazo M."/>
            <person name="Qu C."/>
            <person name="Quiroz J."/>
            <person name="Raj R."/>
            <person name="Weissenberger G."/>
            <person name="Xin Y."/>
            <person name="Zou X."/>
            <person name="Han Y."/>
            <person name="Richards S."/>
            <person name="Worley K."/>
            <person name="Muzny D."/>
            <person name="Gibbs R."/>
        </authorList>
    </citation>
    <scope>NUCLEOTIDE SEQUENCE</scope>
    <source>
        <strain evidence="7">Sampled in the wild</strain>
    </source>
</reference>
<evidence type="ECO:0000313" key="7">
    <source>
        <dbReference type="EMBL" id="KAG8227603.1"/>
    </source>
</evidence>
<protein>
    <recommendedName>
        <fullName evidence="6">Rho-GAP domain-containing protein</fullName>
    </recommendedName>
</protein>
<keyword evidence="8" id="KW-1185">Reference proteome</keyword>
<dbReference type="InterPro" id="IPR031896">
    <property type="entry name" value="INPP5B_PH_dom"/>
</dbReference>